<dbReference type="InterPro" id="IPR018247">
    <property type="entry name" value="EF_Hand_1_Ca_BS"/>
</dbReference>
<evidence type="ECO:0000313" key="2">
    <source>
        <dbReference type="EMBL" id="TWT86490.1"/>
    </source>
</evidence>
<dbReference type="GO" id="GO:0000272">
    <property type="term" value="P:polysaccharide catabolic process"/>
    <property type="evidence" value="ECO:0007669"/>
    <property type="project" value="InterPro"/>
</dbReference>
<dbReference type="RefSeq" id="WP_146402273.1">
    <property type="nucleotide sequence ID" value="NZ_SJPQ01000004.1"/>
</dbReference>
<dbReference type="InterPro" id="IPR002105">
    <property type="entry name" value="Dockerin_1_rpt"/>
</dbReference>
<dbReference type="PROSITE" id="PS00018">
    <property type="entry name" value="EF_HAND_1"/>
    <property type="match status" value="1"/>
</dbReference>
<accession>A0A5C5ZH93</accession>
<dbReference type="Gene3D" id="1.10.1330.10">
    <property type="entry name" value="Dockerin domain"/>
    <property type="match status" value="1"/>
</dbReference>
<dbReference type="GO" id="GO:0004553">
    <property type="term" value="F:hydrolase activity, hydrolyzing O-glycosyl compounds"/>
    <property type="evidence" value="ECO:0007669"/>
    <property type="project" value="InterPro"/>
</dbReference>
<dbReference type="Pfam" id="PF00404">
    <property type="entry name" value="Dockerin_1"/>
    <property type="match status" value="1"/>
</dbReference>
<feature type="signal peptide" evidence="1">
    <location>
        <begin position="1"/>
        <end position="23"/>
    </location>
</feature>
<dbReference type="InterPro" id="IPR013424">
    <property type="entry name" value="Ice-binding_C"/>
</dbReference>
<dbReference type="AlphaFoldDB" id="A0A5C5ZH93"/>
<comment type="caution">
    <text evidence="2">The sequence shown here is derived from an EMBL/GenBank/DDBJ whole genome shotgun (WGS) entry which is preliminary data.</text>
</comment>
<organism evidence="2 3">
    <name type="scientific">Pseudobythopirellula maris</name>
    <dbReference type="NCBI Taxonomy" id="2527991"/>
    <lineage>
        <taxon>Bacteria</taxon>
        <taxon>Pseudomonadati</taxon>
        <taxon>Planctomycetota</taxon>
        <taxon>Planctomycetia</taxon>
        <taxon>Pirellulales</taxon>
        <taxon>Lacipirellulaceae</taxon>
        <taxon>Pseudobythopirellula</taxon>
    </lineage>
</organism>
<dbReference type="OrthoDB" id="232818at2"/>
<feature type="chain" id="PRO_5022907875" description="PEP-CTERM protein-sorting domain-containing protein" evidence="1">
    <location>
        <begin position="24"/>
        <end position="523"/>
    </location>
</feature>
<dbReference type="EMBL" id="SJPQ01000004">
    <property type="protein sequence ID" value="TWT86490.1"/>
    <property type="molecule type" value="Genomic_DNA"/>
</dbReference>
<gene>
    <name evidence="2" type="ORF">Mal64_33150</name>
</gene>
<keyword evidence="3" id="KW-1185">Reference proteome</keyword>
<dbReference type="InterPro" id="IPR036439">
    <property type="entry name" value="Dockerin_dom_sf"/>
</dbReference>
<keyword evidence="1" id="KW-0732">Signal</keyword>
<evidence type="ECO:0000313" key="3">
    <source>
        <dbReference type="Proteomes" id="UP000315440"/>
    </source>
</evidence>
<name>A0A5C5ZH93_9BACT</name>
<sequence precursor="true">MTLLRCKNLAHLMMLACSCFVLASPVQAAISWDGEGGSSWFFDPNNWTSDDDEDILPPGNLVAGDNIERTDLQINDGYEVIFDPVNDPNWANAASLRYPINNDAPGSGGDYGVIGDPADMRFDVYRFYMSRNTTESNTFVLKSGTLTAERTIVGRSGSQAGMPNQGTFIQEGGVLSIPREDLIIGAYESIEGGIPGGGGNGTYEYHSGSLEVGIDFNEGVFEILVGSESNSEGGTSGVSKFVVHNPGDAAGGHIIAQEFHTSSGDLNANGVDSGVAIVEFHYSNGGVRTVQVETVLGINNGVSDNGTRSSRLDLQLDEAVEVDGMGVPGNLGLFHVGVDGFDFVGQITGGGDEGGMFSNADNTELYEQDSSVKAFYGGYEYEWQISYEGLITFDENDYNDDINGYQNSIVESVEAEGASDVVLIGVGSTFVGLTGDYNENGVVDAADFTVWRDTLNTSVTAGTGADGDGDGMITEADYDLWVAYFGQTVVPPVMASAATAVPEPASALLVLLACGAAAGRRRR</sequence>
<protein>
    <recommendedName>
        <fullName evidence="4">PEP-CTERM protein-sorting domain-containing protein</fullName>
    </recommendedName>
</protein>
<dbReference type="SUPFAM" id="SSF63446">
    <property type="entry name" value="Type I dockerin domain"/>
    <property type="match status" value="1"/>
</dbReference>
<dbReference type="PROSITE" id="PS51257">
    <property type="entry name" value="PROKAR_LIPOPROTEIN"/>
    <property type="match status" value="1"/>
</dbReference>
<reference evidence="2 3" key="1">
    <citation type="submission" date="2019-02" db="EMBL/GenBank/DDBJ databases">
        <title>Deep-cultivation of Planctomycetes and their phenomic and genomic characterization uncovers novel biology.</title>
        <authorList>
            <person name="Wiegand S."/>
            <person name="Jogler M."/>
            <person name="Boedeker C."/>
            <person name="Pinto D."/>
            <person name="Vollmers J."/>
            <person name="Rivas-Marin E."/>
            <person name="Kohn T."/>
            <person name="Peeters S.H."/>
            <person name="Heuer A."/>
            <person name="Rast P."/>
            <person name="Oberbeckmann S."/>
            <person name="Bunk B."/>
            <person name="Jeske O."/>
            <person name="Meyerdierks A."/>
            <person name="Storesund J.E."/>
            <person name="Kallscheuer N."/>
            <person name="Luecker S."/>
            <person name="Lage O.M."/>
            <person name="Pohl T."/>
            <person name="Merkel B.J."/>
            <person name="Hornburger P."/>
            <person name="Mueller R.-W."/>
            <person name="Bruemmer F."/>
            <person name="Labrenz M."/>
            <person name="Spormann A.M."/>
            <person name="Op Den Camp H."/>
            <person name="Overmann J."/>
            <person name="Amann R."/>
            <person name="Jetten M.S.M."/>
            <person name="Mascher T."/>
            <person name="Medema M.H."/>
            <person name="Devos D.P."/>
            <person name="Kaster A.-K."/>
            <person name="Ovreas L."/>
            <person name="Rohde M."/>
            <person name="Galperin M.Y."/>
            <person name="Jogler C."/>
        </authorList>
    </citation>
    <scope>NUCLEOTIDE SEQUENCE [LARGE SCALE GENOMIC DNA]</scope>
    <source>
        <strain evidence="2 3">Mal64</strain>
    </source>
</reference>
<dbReference type="NCBIfam" id="TIGR02595">
    <property type="entry name" value="PEP_CTERM"/>
    <property type="match status" value="1"/>
</dbReference>
<dbReference type="Proteomes" id="UP000315440">
    <property type="component" value="Unassembled WGS sequence"/>
</dbReference>
<evidence type="ECO:0008006" key="4">
    <source>
        <dbReference type="Google" id="ProtNLM"/>
    </source>
</evidence>
<evidence type="ECO:0000256" key="1">
    <source>
        <dbReference type="SAM" id="SignalP"/>
    </source>
</evidence>
<proteinExistence type="predicted"/>